<dbReference type="OrthoDB" id="7497539at2"/>
<gene>
    <name evidence="2" type="ORF">ME5_01674</name>
</gene>
<dbReference type="InterPro" id="IPR006949">
    <property type="entry name" value="Barrel_Baseplate_J-like"/>
</dbReference>
<accession>J0ZL45</accession>
<evidence type="ECO:0000313" key="3">
    <source>
        <dbReference type="Proteomes" id="UP000008952"/>
    </source>
</evidence>
<protein>
    <recommendedName>
        <fullName evidence="1">Baseplate protein J-like barrel domain-containing protein</fullName>
    </recommendedName>
</protein>
<dbReference type="RefSeq" id="WP_008040231.1">
    <property type="nucleotide sequence ID" value="NZ_JH725147.1"/>
</dbReference>
<evidence type="ECO:0000259" key="1">
    <source>
        <dbReference type="Pfam" id="PF04865"/>
    </source>
</evidence>
<dbReference type="EMBL" id="AIMB01000008">
    <property type="protein sequence ID" value="EJF89123.1"/>
    <property type="molecule type" value="Genomic_DNA"/>
</dbReference>
<dbReference type="AlphaFoldDB" id="J0ZL45"/>
<dbReference type="Proteomes" id="UP000008952">
    <property type="component" value="Unassembled WGS sequence"/>
</dbReference>
<name>J0ZL45_9HYPH</name>
<dbReference type="PATRIC" id="fig|1094558.3.peg.1797"/>
<evidence type="ECO:0000313" key="2">
    <source>
        <dbReference type="EMBL" id="EJF89123.1"/>
    </source>
</evidence>
<dbReference type="HOGENOM" id="CLU_045101_1_0_5"/>
<comment type="caution">
    <text evidence="2">The sequence shown here is derived from an EMBL/GenBank/DDBJ whole genome shotgun (WGS) entry which is preliminary data.</text>
</comment>
<dbReference type="Pfam" id="PF04865">
    <property type="entry name" value="Baseplate_J"/>
    <property type="match status" value="1"/>
</dbReference>
<keyword evidence="3" id="KW-1185">Reference proteome</keyword>
<sequence length="401" mass="43093">MADYRYLVNNGTIVPDTAETLEEVREEFRNAFGSDLDVSPETPQGVLITAETKARDSVIKQNAALANQINPNLAGGIFLDSIWALTGGKRVAATPSILRAVRLYGQPGTLIASGTQARIGHDGPLFELIQSVMLDEKGEADGTFQALENGPISVAPKALDTIVTPILGLENISNPLAAEIGQALKSDQEARLRRRKTLALQGVALPEAIISGLYDKKNLKGVKSLSFLENTSNQPLKIDGVTLAPHSIYACVDGGRDDEIAAQLLHKKSLGCGWNGAITVDVKDPIGGQIYPVSFDRPERIKIWAKVSLRNTKASIDPFRIVRDAMLQYARGELEGEEGFLVGSNVSSFELASAINAKMPAIYVSNLLISKDGRTYTTEEIPIAINQIAFLTAGTIEVIAS</sequence>
<dbReference type="eggNOG" id="COG3299">
    <property type="taxonomic scope" value="Bacteria"/>
</dbReference>
<reference evidence="2 3" key="1">
    <citation type="submission" date="2012-03" db="EMBL/GenBank/DDBJ databases">
        <title>The Genome Sequence of Bartonella tamiae Th239.</title>
        <authorList>
            <consortium name="The Broad Institute Genome Sequencing Platform"/>
            <consortium name="The Broad Institute Genome Sequencing Center for Infectious Disease"/>
            <person name="Feldgarden M."/>
            <person name="Kirby J."/>
            <person name="Kosoy M."/>
            <person name="Birtles R."/>
            <person name="Probert W.S."/>
            <person name="Chiaraviglio L."/>
            <person name="Young S.K."/>
            <person name="Zeng Q."/>
            <person name="Gargeya S."/>
            <person name="Fitzgerald M."/>
            <person name="Haas B."/>
            <person name="Abouelleil A."/>
            <person name="Alvarado L."/>
            <person name="Arachchi H.M."/>
            <person name="Berlin A."/>
            <person name="Chapman S.B."/>
            <person name="Gearin G."/>
            <person name="Goldberg J."/>
            <person name="Griggs A."/>
            <person name="Gujja S."/>
            <person name="Hansen M."/>
            <person name="Heiman D."/>
            <person name="Howarth C."/>
            <person name="Larimer J."/>
            <person name="Lui A."/>
            <person name="MacDonald P.J.P."/>
            <person name="McCowen C."/>
            <person name="Montmayeur A."/>
            <person name="Murphy C."/>
            <person name="Neiman D."/>
            <person name="Pearson M."/>
            <person name="Priest M."/>
            <person name="Roberts A."/>
            <person name="Saif S."/>
            <person name="Shea T."/>
            <person name="Sisk P."/>
            <person name="Stolte C."/>
            <person name="Sykes S."/>
            <person name="Wortman J."/>
            <person name="Nusbaum C."/>
            <person name="Birren B."/>
        </authorList>
    </citation>
    <scope>NUCLEOTIDE SEQUENCE [LARGE SCALE GENOMIC DNA]</scope>
    <source>
        <strain evidence="2 3">Th239</strain>
    </source>
</reference>
<feature type="domain" description="Baseplate protein J-like barrel" evidence="1">
    <location>
        <begin position="101"/>
        <end position="178"/>
    </location>
</feature>
<dbReference type="STRING" id="1094558.ME5_01674"/>
<organism evidence="2 3">
    <name type="scientific">Bartonella tamiae Th239</name>
    <dbReference type="NCBI Taxonomy" id="1094558"/>
    <lineage>
        <taxon>Bacteria</taxon>
        <taxon>Pseudomonadati</taxon>
        <taxon>Pseudomonadota</taxon>
        <taxon>Alphaproteobacteria</taxon>
        <taxon>Hyphomicrobiales</taxon>
        <taxon>Bartonellaceae</taxon>
        <taxon>Bartonella</taxon>
    </lineage>
</organism>
<proteinExistence type="predicted"/>